<keyword evidence="2" id="KW-1185">Reference proteome</keyword>
<name>A0A8B7XKF4_ACAPL</name>
<dbReference type="GeneID" id="110973694"/>
<dbReference type="AlphaFoldDB" id="A0A8B7XKF4"/>
<dbReference type="RefSeq" id="XP_022080435.1">
    <property type="nucleotide sequence ID" value="XM_022224743.1"/>
</dbReference>
<accession>A0A8B7XKF4</accession>
<feature type="region of interest" description="Disordered" evidence="1">
    <location>
        <begin position="73"/>
        <end position="120"/>
    </location>
</feature>
<protein>
    <submittedName>
        <fullName evidence="3">Uncharacterized protein LOC110973694</fullName>
    </submittedName>
</protein>
<feature type="region of interest" description="Disordered" evidence="1">
    <location>
        <begin position="266"/>
        <end position="333"/>
    </location>
</feature>
<feature type="region of interest" description="Disordered" evidence="1">
    <location>
        <begin position="180"/>
        <end position="238"/>
    </location>
</feature>
<proteinExistence type="predicted"/>
<evidence type="ECO:0000256" key="1">
    <source>
        <dbReference type="SAM" id="MobiDB-lite"/>
    </source>
</evidence>
<reference evidence="3" key="1">
    <citation type="submission" date="2025-08" db="UniProtKB">
        <authorList>
            <consortium name="RefSeq"/>
        </authorList>
    </citation>
    <scope>IDENTIFICATION</scope>
</reference>
<dbReference type="OrthoDB" id="10047126at2759"/>
<dbReference type="KEGG" id="aplc:110973694"/>
<evidence type="ECO:0000313" key="3">
    <source>
        <dbReference type="RefSeq" id="XP_022080435.1"/>
    </source>
</evidence>
<organism evidence="2 3">
    <name type="scientific">Acanthaster planci</name>
    <name type="common">Crown-of-thorns starfish</name>
    <dbReference type="NCBI Taxonomy" id="133434"/>
    <lineage>
        <taxon>Eukaryota</taxon>
        <taxon>Metazoa</taxon>
        <taxon>Echinodermata</taxon>
        <taxon>Eleutherozoa</taxon>
        <taxon>Asterozoa</taxon>
        <taxon>Asteroidea</taxon>
        <taxon>Valvatacea</taxon>
        <taxon>Valvatida</taxon>
        <taxon>Acanthasteridae</taxon>
        <taxon>Acanthaster</taxon>
    </lineage>
</organism>
<dbReference type="OMA" id="KIGCTWK"/>
<dbReference type="Proteomes" id="UP000694845">
    <property type="component" value="Unplaced"/>
</dbReference>
<feature type="compositionally biased region" description="Polar residues" evidence="1">
    <location>
        <begin position="98"/>
        <end position="111"/>
    </location>
</feature>
<sequence length="333" mass="37836">MWPQYAQEYHPVELHELTLEELTGTRPTHRGTLMYLKQKGIPEDTIQFRDTGPQRGHLKKLVKAIEHDFYSGPVARHPEVQPPLGRGIRLRARDVGGPSQSRGYKPSSRSMASRELMTGRRDGRAAALFQRMKDRSDQYVVDESTAPGHYQQGSPYSEDHGQKLWQKSPWEAAAEDPLGLPDRAFEQPIPKPKPKPKLQNPAPVQRRGPPGYSQVDSIRQHQQAPRQPGSKPVKIGCTWKSEGNTLSKMRFHPGVRPYEMNYNRTARGWSQGNLQADDYEDGERYNPRPTSWSHEDGYSPQYGRQKSAEVARSRQVVQNVVGPRSWAGESDDL</sequence>
<gene>
    <name evidence="3" type="primary">LOC110973694</name>
</gene>
<feature type="compositionally biased region" description="Polar residues" evidence="1">
    <location>
        <begin position="214"/>
        <end position="225"/>
    </location>
</feature>
<evidence type="ECO:0000313" key="2">
    <source>
        <dbReference type="Proteomes" id="UP000694845"/>
    </source>
</evidence>